<gene>
    <name evidence="14" type="ORF">CIL05_15440</name>
</gene>
<reference evidence="14 15" key="1">
    <citation type="submission" date="2017-08" db="EMBL/GenBank/DDBJ databases">
        <title>Virgibacillus indicus sp. nov. and Virgibacillus profoundi sp. nov, two moderately halophilic bacteria isolated from marine sediment by using the Microfluidic Streak Plate.</title>
        <authorList>
            <person name="Xu B."/>
            <person name="Hu B."/>
            <person name="Wang J."/>
            <person name="Zhu Y."/>
            <person name="Huang L."/>
            <person name="Du W."/>
            <person name="Huang Y."/>
        </authorList>
    </citation>
    <scope>NUCLEOTIDE SEQUENCE [LARGE SCALE GENOMIC DNA]</scope>
    <source>
        <strain evidence="14 15">IO3-P3-H5</strain>
    </source>
</reference>
<comment type="caution">
    <text evidence="14">The sequence shown here is derived from an EMBL/GenBank/DDBJ whole genome shotgun (WGS) entry which is preliminary data.</text>
</comment>
<protein>
    <recommendedName>
        <fullName evidence="3">histidine kinase</fullName>
        <ecNumber evidence="3">2.7.13.3</ecNumber>
    </recommendedName>
</protein>
<evidence type="ECO:0000256" key="2">
    <source>
        <dbReference type="ARBA" id="ARBA00004370"/>
    </source>
</evidence>
<proteinExistence type="predicted"/>
<dbReference type="InterPro" id="IPR008358">
    <property type="entry name" value="Sig_transdc_His_kin/Pase_MprB"/>
</dbReference>
<dbReference type="Gene3D" id="1.10.287.130">
    <property type="match status" value="1"/>
</dbReference>
<evidence type="ECO:0000259" key="13">
    <source>
        <dbReference type="PROSITE" id="PS50109"/>
    </source>
</evidence>
<dbReference type="InterPro" id="IPR003661">
    <property type="entry name" value="HisK_dim/P_dom"/>
</dbReference>
<dbReference type="GO" id="GO:0004721">
    <property type="term" value="F:phosphoprotein phosphatase activity"/>
    <property type="evidence" value="ECO:0007669"/>
    <property type="project" value="TreeGrafter"/>
</dbReference>
<dbReference type="SUPFAM" id="SSF55874">
    <property type="entry name" value="ATPase domain of HSP90 chaperone/DNA topoisomerase II/histidine kinase"/>
    <property type="match status" value="1"/>
</dbReference>
<evidence type="ECO:0000313" key="15">
    <source>
        <dbReference type="Proteomes" id="UP000218887"/>
    </source>
</evidence>
<evidence type="ECO:0000256" key="4">
    <source>
        <dbReference type="ARBA" id="ARBA00022553"/>
    </source>
</evidence>
<dbReference type="EC" id="2.7.13.3" evidence="3"/>
<dbReference type="SMART" id="SM00387">
    <property type="entry name" value="HATPase_c"/>
    <property type="match status" value="1"/>
</dbReference>
<dbReference type="Pfam" id="PF02518">
    <property type="entry name" value="HATPase_c"/>
    <property type="match status" value="1"/>
</dbReference>
<evidence type="ECO:0000256" key="7">
    <source>
        <dbReference type="ARBA" id="ARBA00022741"/>
    </source>
</evidence>
<dbReference type="PANTHER" id="PTHR45453">
    <property type="entry name" value="PHOSPHATE REGULON SENSOR PROTEIN PHOR"/>
    <property type="match status" value="1"/>
</dbReference>
<dbReference type="Pfam" id="PF00512">
    <property type="entry name" value="HisKA"/>
    <property type="match status" value="1"/>
</dbReference>
<accession>A0A2A2I9K2</accession>
<dbReference type="GO" id="GO:0005524">
    <property type="term" value="F:ATP binding"/>
    <property type="evidence" value="ECO:0007669"/>
    <property type="project" value="UniProtKB-KW"/>
</dbReference>
<evidence type="ECO:0000256" key="11">
    <source>
        <dbReference type="ARBA" id="ARBA00023012"/>
    </source>
</evidence>
<evidence type="ECO:0000256" key="9">
    <source>
        <dbReference type="ARBA" id="ARBA00022840"/>
    </source>
</evidence>
<keyword evidence="9" id="KW-0067">ATP-binding</keyword>
<dbReference type="RefSeq" id="WP_095656449.1">
    <property type="nucleotide sequence ID" value="NZ_NPOA01000011.1"/>
</dbReference>
<keyword evidence="4" id="KW-0597">Phosphoprotein</keyword>
<dbReference type="AlphaFoldDB" id="A0A2A2I9K2"/>
<dbReference type="InterPro" id="IPR003594">
    <property type="entry name" value="HATPase_dom"/>
</dbReference>
<organism evidence="14 15">
    <name type="scientific">Virgibacillus profundi</name>
    <dbReference type="NCBI Taxonomy" id="2024555"/>
    <lineage>
        <taxon>Bacteria</taxon>
        <taxon>Bacillati</taxon>
        <taxon>Bacillota</taxon>
        <taxon>Bacilli</taxon>
        <taxon>Bacillales</taxon>
        <taxon>Bacillaceae</taxon>
        <taxon>Virgibacillus</taxon>
    </lineage>
</organism>
<dbReference type="GO" id="GO:0005886">
    <property type="term" value="C:plasma membrane"/>
    <property type="evidence" value="ECO:0007669"/>
    <property type="project" value="TreeGrafter"/>
</dbReference>
<evidence type="ECO:0000313" key="14">
    <source>
        <dbReference type="EMBL" id="PAV28681.1"/>
    </source>
</evidence>
<keyword evidence="11" id="KW-0902">Two-component regulatory system</keyword>
<dbReference type="InterPro" id="IPR036097">
    <property type="entry name" value="HisK_dim/P_sf"/>
</dbReference>
<dbReference type="EMBL" id="NPOA01000011">
    <property type="protein sequence ID" value="PAV28681.1"/>
    <property type="molecule type" value="Genomic_DNA"/>
</dbReference>
<dbReference type="InterPro" id="IPR036890">
    <property type="entry name" value="HATPase_C_sf"/>
</dbReference>
<comment type="catalytic activity">
    <reaction evidence="1">
        <text>ATP + protein L-histidine = ADP + protein N-phospho-L-histidine.</text>
        <dbReference type="EC" id="2.7.13.3"/>
    </reaction>
</comment>
<name>A0A2A2I9K2_9BACI</name>
<dbReference type="InterPro" id="IPR050351">
    <property type="entry name" value="BphY/WalK/GraS-like"/>
</dbReference>
<dbReference type="SMART" id="SM00388">
    <property type="entry name" value="HisKA"/>
    <property type="match status" value="1"/>
</dbReference>
<dbReference type="PANTHER" id="PTHR45453:SF1">
    <property type="entry name" value="PHOSPHATE REGULON SENSOR PROTEIN PHOR"/>
    <property type="match status" value="1"/>
</dbReference>
<keyword evidence="5" id="KW-0808">Transferase</keyword>
<keyword evidence="6" id="KW-0812">Transmembrane</keyword>
<sequence>MNLVILICIIFFLLTCNVYQFQTNRIKNKHITYIKNQIEHIIKKKSSGPILVVTEDKKMINLLFWLNKLIDKNRDNSIRFMRMELSMKRMLANVSHDLKTPLTVIAGYIEMLQGQTNISDKEQSRILHQVNEKTEEIITLMNTFFDLAKLEAGDMDIPLSKVNISEICKKNILLFYELIHLKGFEIIIDLPKKPVFALGNEEALNRVLSNLISNALRYGADGKLIGLRLCYDKSYVFFEIYDKGIGINEIEQEKIFERMFTLEESRNKAFQGSGLGLTISKRLMEEMQGSISVYSKPYERTSFSCSMKRLNG</sequence>
<dbReference type="Gene3D" id="3.30.565.10">
    <property type="entry name" value="Histidine kinase-like ATPase, C-terminal domain"/>
    <property type="match status" value="1"/>
</dbReference>
<keyword evidence="10" id="KW-1133">Transmembrane helix</keyword>
<dbReference type="FunFam" id="3.30.565.10:FF:000013">
    <property type="entry name" value="Two-component sensor histidine kinase"/>
    <property type="match status" value="1"/>
</dbReference>
<keyword evidence="15" id="KW-1185">Reference proteome</keyword>
<dbReference type="PRINTS" id="PR01780">
    <property type="entry name" value="LANTIREGPROT"/>
</dbReference>
<dbReference type="Proteomes" id="UP000218887">
    <property type="component" value="Unassembled WGS sequence"/>
</dbReference>
<evidence type="ECO:0000256" key="10">
    <source>
        <dbReference type="ARBA" id="ARBA00022989"/>
    </source>
</evidence>
<dbReference type="OrthoDB" id="9792991at2"/>
<keyword evidence="7" id="KW-0547">Nucleotide-binding</keyword>
<dbReference type="SUPFAM" id="SSF47384">
    <property type="entry name" value="Homodimeric domain of signal transducing histidine kinase"/>
    <property type="match status" value="1"/>
</dbReference>
<dbReference type="PROSITE" id="PS50109">
    <property type="entry name" value="HIS_KIN"/>
    <property type="match status" value="1"/>
</dbReference>
<keyword evidence="8 14" id="KW-0418">Kinase</keyword>
<comment type="subcellular location">
    <subcellularLocation>
        <location evidence="2">Membrane</location>
    </subcellularLocation>
</comment>
<evidence type="ECO:0000256" key="5">
    <source>
        <dbReference type="ARBA" id="ARBA00022679"/>
    </source>
</evidence>
<evidence type="ECO:0000256" key="3">
    <source>
        <dbReference type="ARBA" id="ARBA00012438"/>
    </source>
</evidence>
<evidence type="ECO:0000256" key="12">
    <source>
        <dbReference type="ARBA" id="ARBA00023136"/>
    </source>
</evidence>
<evidence type="ECO:0000256" key="1">
    <source>
        <dbReference type="ARBA" id="ARBA00000085"/>
    </source>
</evidence>
<dbReference type="InterPro" id="IPR005467">
    <property type="entry name" value="His_kinase_dom"/>
</dbReference>
<dbReference type="GO" id="GO:0000155">
    <property type="term" value="F:phosphorelay sensor kinase activity"/>
    <property type="evidence" value="ECO:0007669"/>
    <property type="project" value="InterPro"/>
</dbReference>
<dbReference type="GO" id="GO:0016036">
    <property type="term" value="P:cellular response to phosphate starvation"/>
    <property type="evidence" value="ECO:0007669"/>
    <property type="project" value="TreeGrafter"/>
</dbReference>
<evidence type="ECO:0000256" key="6">
    <source>
        <dbReference type="ARBA" id="ARBA00022692"/>
    </source>
</evidence>
<keyword evidence="12" id="KW-0472">Membrane</keyword>
<feature type="domain" description="Histidine kinase" evidence="13">
    <location>
        <begin position="93"/>
        <end position="311"/>
    </location>
</feature>
<dbReference type="CDD" id="cd00082">
    <property type="entry name" value="HisKA"/>
    <property type="match status" value="1"/>
</dbReference>
<evidence type="ECO:0000256" key="8">
    <source>
        <dbReference type="ARBA" id="ARBA00022777"/>
    </source>
</evidence>